<evidence type="ECO:0000313" key="1">
    <source>
        <dbReference type="EMBL" id="OJA10454.1"/>
    </source>
</evidence>
<organism evidence="1 2">
    <name type="scientific">Rhizopogon vesiculosus</name>
    <dbReference type="NCBI Taxonomy" id="180088"/>
    <lineage>
        <taxon>Eukaryota</taxon>
        <taxon>Fungi</taxon>
        <taxon>Dikarya</taxon>
        <taxon>Basidiomycota</taxon>
        <taxon>Agaricomycotina</taxon>
        <taxon>Agaricomycetes</taxon>
        <taxon>Agaricomycetidae</taxon>
        <taxon>Boletales</taxon>
        <taxon>Suillineae</taxon>
        <taxon>Rhizopogonaceae</taxon>
        <taxon>Rhizopogon</taxon>
    </lineage>
</organism>
<name>A0A1J8PMV5_9AGAM</name>
<proteinExistence type="predicted"/>
<dbReference type="Proteomes" id="UP000183567">
    <property type="component" value="Unassembled WGS sequence"/>
</dbReference>
<keyword evidence="2" id="KW-1185">Reference proteome</keyword>
<gene>
    <name evidence="1" type="ORF">AZE42_10605</name>
</gene>
<sequence>MPLRQTLILSVLQHPPQSCSITFIDVTPA</sequence>
<dbReference type="EMBL" id="LVVM01005469">
    <property type="protein sequence ID" value="OJA10454.1"/>
    <property type="molecule type" value="Genomic_DNA"/>
</dbReference>
<reference evidence="1 2" key="1">
    <citation type="submission" date="2016-03" db="EMBL/GenBank/DDBJ databases">
        <title>Comparative genomics of the ectomycorrhizal sister species Rhizopogon vinicolor and Rhizopogon vesiculosus (Basidiomycota: Boletales) reveals a divergence of the mating type B locus.</title>
        <authorList>
            <person name="Mujic A.B."/>
            <person name="Kuo A."/>
            <person name="Tritt A."/>
            <person name="Lipzen A."/>
            <person name="Chen C."/>
            <person name="Johnson J."/>
            <person name="Sharma A."/>
            <person name="Barry K."/>
            <person name="Grigoriev I.V."/>
            <person name="Spatafora J.W."/>
        </authorList>
    </citation>
    <scope>NUCLEOTIDE SEQUENCE [LARGE SCALE GENOMIC DNA]</scope>
    <source>
        <strain evidence="1 2">AM-OR11-056</strain>
    </source>
</reference>
<comment type="caution">
    <text evidence="1">The sequence shown here is derived from an EMBL/GenBank/DDBJ whole genome shotgun (WGS) entry which is preliminary data.</text>
</comment>
<dbReference type="AlphaFoldDB" id="A0A1J8PMV5"/>
<evidence type="ECO:0000313" key="2">
    <source>
        <dbReference type="Proteomes" id="UP000183567"/>
    </source>
</evidence>
<accession>A0A1J8PMV5</accession>
<protein>
    <submittedName>
        <fullName evidence="1">Uncharacterized protein</fullName>
    </submittedName>
</protein>